<dbReference type="PRINTS" id="PR00344">
    <property type="entry name" value="BCTRLSENSOR"/>
</dbReference>
<dbReference type="Proteomes" id="UP001589683">
    <property type="component" value="Unassembled WGS sequence"/>
</dbReference>
<dbReference type="InterPro" id="IPR033463">
    <property type="entry name" value="sCache_3"/>
</dbReference>
<dbReference type="SMART" id="SM00304">
    <property type="entry name" value="HAMP"/>
    <property type="match status" value="1"/>
</dbReference>
<evidence type="ECO:0000256" key="3">
    <source>
        <dbReference type="ARBA" id="ARBA00012438"/>
    </source>
</evidence>
<evidence type="ECO:0000256" key="10">
    <source>
        <dbReference type="ARBA" id="ARBA00023136"/>
    </source>
</evidence>
<dbReference type="CDD" id="cd06225">
    <property type="entry name" value="HAMP"/>
    <property type="match status" value="1"/>
</dbReference>
<comment type="catalytic activity">
    <reaction evidence="1">
        <text>ATP + protein L-histidine = ADP + protein N-phospho-L-histidine.</text>
        <dbReference type="EC" id="2.7.13.3"/>
    </reaction>
</comment>
<dbReference type="PROSITE" id="PS50109">
    <property type="entry name" value="HIS_KIN"/>
    <property type="match status" value="1"/>
</dbReference>
<keyword evidence="11" id="KW-0175">Coiled coil</keyword>
<dbReference type="SUPFAM" id="SSF47384">
    <property type="entry name" value="Homodimeric domain of signal transducing histidine kinase"/>
    <property type="match status" value="1"/>
</dbReference>
<keyword evidence="4" id="KW-1003">Cell membrane</keyword>
<keyword evidence="6" id="KW-0808">Transferase</keyword>
<evidence type="ECO:0000256" key="9">
    <source>
        <dbReference type="ARBA" id="ARBA00022989"/>
    </source>
</evidence>
<dbReference type="InterPro" id="IPR005467">
    <property type="entry name" value="His_kinase_dom"/>
</dbReference>
<evidence type="ECO:0000256" key="1">
    <source>
        <dbReference type="ARBA" id="ARBA00000085"/>
    </source>
</evidence>
<dbReference type="Pfam" id="PF17202">
    <property type="entry name" value="sCache_3_3"/>
    <property type="match status" value="1"/>
</dbReference>
<evidence type="ECO:0000256" key="4">
    <source>
        <dbReference type="ARBA" id="ARBA00022475"/>
    </source>
</evidence>
<evidence type="ECO:0000259" key="14">
    <source>
        <dbReference type="PROSITE" id="PS50885"/>
    </source>
</evidence>
<keyword evidence="9 12" id="KW-1133">Transmembrane helix</keyword>
<dbReference type="SMART" id="SM00388">
    <property type="entry name" value="HisKA"/>
    <property type="match status" value="1"/>
</dbReference>
<dbReference type="PANTHER" id="PTHR43065:SF22">
    <property type="entry name" value="HISTIDINE KINASE"/>
    <property type="match status" value="1"/>
</dbReference>
<feature type="domain" description="Histidine kinase" evidence="13">
    <location>
        <begin position="433"/>
        <end position="648"/>
    </location>
</feature>
<name>A0ABV5JCH7_9RHOB</name>
<gene>
    <name evidence="15" type="ORF">ACFFUT_05085</name>
</gene>
<dbReference type="InterPro" id="IPR029151">
    <property type="entry name" value="Sensor-like_sf"/>
</dbReference>
<dbReference type="PROSITE" id="PS50885">
    <property type="entry name" value="HAMP"/>
    <property type="match status" value="1"/>
</dbReference>
<evidence type="ECO:0000313" key="15">
    <source>
        <dbReference type="EMBL" id="MFB9231160.1"/>
    </source>
</evidence>
<dbReference type="RefSeq" id="WP_213890807.1">
    <property type="nucleotide sequence ID" value="NZ_JAGFNU010000014.1"/>
</dbReference>
<evidence type="ECO:0000259" key="13">
    <source>
        <dbReference type="PROSITE" id="PS50109"/>
    </source>
</evidence>
<dbReference type="InterPro" id="IPR003661">
    <property type="entry name" value="HisK_dim/P_dom"/>
</dbReference>
<dbReference type="Gene3D" id="6.10.340.10">
    <property type="match status" value="1"/>
</dbReference>
<dbReference type="SUPFAM" id="SSF55874">
    <property type="entry name" value="ATPase domain of HSP90 chaperone/DNA topoisomerase II/histidine kinase"/>
    <property type="match status" value="1"/>
</dbReference>
<dbReference type="Pfam" id="PF02518">
    <property type="entry name" value="HATPase_c"/>
    <property type="match status" value="1"/>
</dbReference>
<organism evidence="15 16">
    <name type="scientific">Pseudohalocynthiibacter aestuariivivens</name>
    <dbReference type="NCBI Taxonomy" id="1591409"/>
    <lineage>
        <taxon>Bacteria</taxon>
        <taxon>Pseudomonadati</taxon>
        <taxon>Pseudomonadota</taxon>
        <taxon>Alphaproteobacteria</taxon>
        <taxon>Rhodobacterales</taxon>
        <taxon>Paracoccaceae</taxon>
        <taxon>Pseudohalocynthiibacter</taxon>
    </lineage>
</organism>
<proteinExistence type="predicted"/>
<accession>A0ABV5JCH7</accession>
<protein>
    <recommendedName>
        <fullName evidence="3">histidine kinase</fullName>
        <ecNumber evidence="3">2.7.13.3</ecNumber>
    </recommendedName>
</protein>
<evidence type="ECO:0000256" key="5">
    <source>
        <dbReference type="ARBA" id="ARBA00022553"/>
    </source>
</evidence>
<keyword evidence="8" id="KW-0418">Kinase</keyword>
<evidence type="ECO:0000256" key="11">
    <source>
        <dbReference type="SAM" id="Coils"/>
    </source>
</evidence>
<evidence type="ECO:0000313" key="16">
    <source>
        <dbReference type="Proteomes" id="UP001589683"/>
    </source>
</evidence>
<dbReference type="Pfam" id="PF00672">
    <property type="entry name" value="HAMP"/>
    <property type="match status" value="1"/>
</dbReference>
<feature type="transmembrane region" description="Helical" evidence="12">
    <location>
        <begin position="308"/>
        <end position="330"/>
    </location>
</feature>
<dbReference type="InterPro" id="IPR003660">
    <property type="entry name" value="HAMP_dom"/>
</dbReference>
<evidence type="ECO:0000256" key="2">
    <source>
        <dbReference type="ARBA" id="ARBA00004651"/>
    </source>
</evidence>
<comment type="caution">
    <text evidence="15">The sequence shown here is derived from an EMBL/GenBank/DDBJ whole genome shotgun (WGS) entry which is preliminary data.</text>
</comment>
<keyword evidence="5" id="KW-0597">Phosphoprotein</keyword>
<evidence type="ECO:0000256" key="12">
    <source>
        <dbReference type="SAM" id="Phobius"/>
    </source>
</evidence>
<dbReference type="EMBL" id="JBHMEA010000015">
    <property type="protein sequence ID" value="MFB9231160.1"/>
    <property type="molecule type" value="Genomic_DNA"/>
</dbReference>
<dbReference type="SMART" id="SM00387">
    <property type="entry name" value="HATPase_c"/>
    <property type="match status" value="1"/>
</dbReference>
<evidence type="ECO:0000256" key="7">
    <source>
        <dbReference type="ARBA" id="ARBA00022692"/>
    </source>
</evidence>
<dbReference type="Gene3D" id="3.30.565.10">
    <property type="entry name" value="Histidine kinase-like ATPase, C-terminal domain"/>
    <property type="match status" value="1"/>
</dbReference>
<reference evidence="15 16" key="1">
    <citation type="submission" date="2024-09" db="EMBL/GenBank/DDBJ databases">
        <authorList>
            <person name="Sun Q."/>
            <person name="Mori K."/>
        </authorList>
    </citation>
    <scope>NUCLEOTIDE SEQUENCE [LARGE SCALE GENOMIC DNA]</scope>
    <source>
        <strain evidence="15 16">CECT 8726</strain>
    </source>
</reference>
<comment type="subcellular location">
    <subcellularLocation>
        <location evidence="2">Cell membrane</location>
        <topology evidence="2">Multi-pass membrane protein</topology>
    </subcellularLocation>
</comment>
<dbReference type="CDD" id="cd00082">
    <property type="entry name" value="HisKA"/>
    <property type="match status" value="1"/>
</dbReference>
<keyword evidence="16" id="KW-1185">Reference proteome</keyword>
<keyword evidence="10 12" id="KW-0472">Membrane</keyword>
<feature type="coiled-coil region" evidence="11">
    <location>
        <begin position="390"/>
        <end position="417"/>
    </location>
</feature>
<keyword evidence="7 12" id="KW-0812">Transmembrane</keyword>
<dbReference type="PANTHER" id="PTHR43065">
    <property type="entry name" value="SENSOR HISTIDINE KINASE"/>
    <property type="match status" value="1"/>
</dbReference>
<dbReference type="InterPro" id="IPR036890">
    <property type="entry name" value="HATPase_C_sf"/>
</dbReference>
<dbReference type="InterPro" id="IPR036097">
    <property type="entry name" value="HisK_dim/P_sf"/>
</dbReference>
<dbReference type="Pfam" id="PF00512">
    <property type="entry name" value="HisKA"/>
    <property type="match status" value="1"/>
</dbReference>
<dbReference type="Gene3D" id="1.10.287.130">
    <property type="match status" value="1"/>
</dbReference>
<sequence>MRSVRLRLLILALLPLVVLLPLLLGVTMVRWINKFDELLLAKVASDLRVAEQYFGRIEATQAADIAALAQSGRFERAQMGGDAGLLGFLEAEQARMGLDLLIYGALEGNDIPKSAHAVAERARPDAPGAGLAIFSGQELGAISPGLAQKAELTLVATEAARKIDRTIESRGMMLLAAHRSPNTGNILIGGRLLNQNLDVIDTMNKLIYREEENSETRQGTTTLFLDDVRISTNVRLFEGSRALGTRVSEVVWQQVMQEGKPWLDRAFVVNDWYISGYVPVTDSDGARIGMLYTGFLESPFTSDRNTTILSLILAFIAVICISIPLFLRLARGIFSPLEQMTATMARAEQGEFAARIGKVDARDEIGTVARHLDRLLDQVQERDEALRGYADNLNELVDQRTEELQNAKQKLEATFAQLVMSEKLASIGEITAGVAHEINNPVAVIQGNLDVLRRTMDPGFQAEHKTELDLIDAQTHRINVIVGKLLNFTRPEEISDVSSHVDVAKCADDALVLVTPDLRKHSIETETAHAPAPSIMIVASELVQVLVNLMINASQAMPDGGSLRITTRAAKRDGVPGAEIIVADSGPGIPKEKLDNVFDPFFTTKPAEGTGLGLSISQTLITHAGGLITVKSEEGVGSKFFVWCPIADNSSDPHLKTAK</sequence>
<dbReference type="InterPro" id="IPR004358">
    <property type="entry name" value="Sig_transdc_His_kin-like_C"/>
</dbReference>
<dbReference type="SUPFAM" id="SSF158472">
    <property type="entry name" value="HAMP domain-like"/>
    <property type="match status" value="1"/>
</dbReference>
<dbReference type="EC" id="2.7.13.3" evidence="3"/>
<feature type="domain" description="HAMP" evidence="14">
    <location>
        <begin position="331"/>
        <end position="384"/>
    </location>
</feature>
<evidence type="ECO:0000256" key="6">
    <source>
        <dbReference type="ARBA" id="ARBA00022679"/>
    </source>
</evidence>
<evidence type="ECO:0000256" key="8">
    <source>
        <dbReference type="ARBA" id="ARBA00022777"/>
    </source>
</evidence>
<dbReference type="InterPro" id="IPR003594">
    <property type="entry name" value="HATPase_dom"/>
</dbReference>
<dbReference type="SUPFAM" id="SSF103190">
    <property type="entry name" value="Sensory domain-like"/>
    <property type="match status" value="1"/>
</dbReference>